<evidence type="ECO:0000313" key="6">
    <source>
        <dbReference type="Proteomes" id="UP000242875"/>
    </source>
</evidence>
<evidence type="ECO:0000256" key="3">
    <source>
        <dbReference type="ARBA" id="ARBA00022801"/>
    </source>
</evidence>
<keyword evidence="3" id="KW-0378">Hydrolase</keyword>
<comment type="similarity">
    <text evidence="1">Belongs to the DeSI family.</text>
</comment>
<evidence type="ECO:0000259" key="4">
    <source>
        <dbReference type="PROSITE" id="PS51858"/>
    </source>
</evidence>
<name>A0A261Y5V3_9FUNG</name>
<dbReference type="PROSITE" id="PS51858">
    <property type="entry name" value="PPPDE"/>
    <property type="match status" value="1"/>
</dbReference>
<dbReference type="Pfam" id="PF05903">
    <property type="entry name" value="Peptidase_C97"/>
    <property type="match status" value="1"/>
</dbReference>
<protein>
    <recommendedName>
        <fullName evidence="4">PPPDE domain-containing protein</fullName>
    </recommendedName>
</protein>
<reference evidence="5 6" key="1">
    <citation type="journal article" date="2017" name="Mycologia">
        <title>Bifiguratus adelaidae, gen. et sp. nov., a new member of Mucoromycotina in endophytic and soil-dwelling habitats.</title>
        <authorList>
            <person name="Torres-Cruz T.J."/>
            <person name="Billingsley Tobias T.L."/>
            <person name="Almatruk M."/>
            <person name="Hesse C."/>
            <person name="Kuske C.R."/>
            <person name="Desiro A."/>
            <person name="Benucci G.M."/>
            <person name="Bonito G."/>
            <person name="Stajich J.E."/>
            <person name="Dunlap C."/>
            <person name="Arnold A.E."/>
            <person name="Porras-Alfaro A."/>
        </authorList>
    </citation>
    <scope>NUCLEOTIDE SEQUENCE [LARGE SCALE GENOMIC DNA]</scope>
    <source>
        <strain evidence="5 6">AZ0501</strain>
    </source>
</reference>
<keyword evidence="2" id="KW-0645">Protease</keyword>
<dbReference type="InterPro" id="IPR008580">
    <property type="entry name" value="PPPDE_dom"/>
</dbReference>
<dbReference type="Gene3D" id="3.90.1720.30">
    <property type="entry name" value="PPPDE domains"/>
    <property type="match status" value="1"/>
</dbReference>
<evidence type="ECO:0000256" key="1">
    <source>
        <dbReference type="ARBA" id="ARBA00008140"/>
    </source>
</evidence>
<dbReference type="GO" id="GO:0006508">
    <property type="term" value="P:proteolysis"/>
    <property type="evidence" value="ECO:0007669"/>
    <property type="project" value="UniProtKB-KW"/>
</dbReference>
<proteinExistence type="inferred from homology"/>
<dbReference type="Proteomes" id="UP000242875">
    <property type="component" value="Unassembled WGS sequence"/>
</dbReference>
<organism evidence="5 6">
    <name type="scientific">Bifiguratus adelaidae</name>
    <dbReference type="NCBI Taxonomy" id="1938954"/>
    <lineage>
        <taxon>Eukaryota</taxon>
        <taxon>Fungi</taxon>
        <taxon>Fungi incertae sedis</taxon>
        <taxon>Mucoromycota</taxon>
        <taxon>Mucoromycotina</taxon>
        <taxon>Endogonomycetes</taxon>
        <taxon>Endogonales</taxon>
        <taxon>Endogonales incertae sedis</taxon>
        <taxon>Bifiguratus</taxon>
    </lineage>
</organism>
<comment type="caution">
    <text evidence="5">The sequence shown here is derived from an EMBL/GenBank/DDBJ whole genome shotgun (WGS) entry which is preliminary data.</text>
</comment>
<dbReference type="GO" id="GO:0101005">
    <property type="term" value="F:deubiquitinase activity"/>
    <property type="evidence" value="ECO:0007669"/>
    <property type="project" value="TreeGrafter"/>
</dbReference>
<feature type="domain" description="PPPDE" evidence="4">
    <location>
        <begin position="21"/>
        <end position="92"/>
    </location>
</feature>
<dbReference type="PANTHER" id="PTHR12378:SF80">
    <property type="entry name" value="IP06716P-RELATED"/>
    <property type="match status" value="1"/>
</dbReference>
<evidence type="ECO:0000313" key="5">
    <source>
        <dbReference type="EMBL" id="OZJ05997.1"/>
    </source>
</evidence>
<dbReference type="EMBL" id="MVBO01000007">
    <property type="protein sequence ID" value="OZJ05997.1"/>
    <property type="molecule type" value="Genomic_DNA"/>
</dbReference>
<dbReference type="PANTHER" id="PTHR12378">
    <property type="entry name" value="DESUMOYLATING ISOPEPTIDASE"/>
    <property type="match status" value="1"/>
</dbReference>
<dbReference type="InterPro" id="IPR042266">
    <property type="entry name" value="PPPDE_sf"/>
</dbReference>
<sequence>MNVWNPVSVFSSLLQPIPDGHEVRLNVYDMIPPNWVTNAGYWMGLGIYHSGLEVCDKEFCFGGHEQDFTGVFAVEPKEGPPGVIFRQAHGEL</sequence>
<dbReference type="OrthoDB" id="412286at2759"/>
<gene>
    <name evidence="5" type="ORF">BZG36_01153</name>
</gene>
<evidence type="ECO:0000256" key="2">
    <source>
        <dbReference type="ARBA" id="ARBA00022670"/>
    </source>
</evidence>
<keyword evidence="6" id="KW-1185">Reference proteome</keyword>
<dbReference type="GO" id="GO:0016579">
    <property type="term" value="P:protein deubiquitination"/>
    <property type="evidence" value="ECO:0007669"/>
    <property type="project" value="TreeGrafter"/>
</dbReference>
<accession>A0A261Y5V3</accession>
<dbReference type="AlphaFoldDB" id="A0A261Y5V3"/>